<dbReference type="AlphaFoldDB" id="A0A430FGA1"/>
<evidence type="ECO:0000313" key="2">
    <source>
        <dbReference type="Proteomes" id="UP000287470"/>
    </source>
</evidence>
<comment type="caution">
    <text evidence="1">The sequence shown here is derived from an EMBL/GenBank/DDBJ whole genome shotgun (WGS) entry which is preliminary data.</text>
</comment>
<accession>A0A430FGA1</accession>
<dbReference type="EMBL" id="QXGK01000025">
    <property type="protein sequence ID" value="RSX51811.1"/>
    <property type="molecule type" value="Genomic_DNA"/>
</dbReference>
<sequence length="36" mass="4117">MPPEKCHKSRESKIGNIRIHSSELQIYASRHSSVIP</sequence>
<gene>
    <name evidence="1" type="ORF">D2E24_1838</name>
</gene>
<dbReference type="Proteomes" id="UP000287470">
    <property type="component" value="Unassembled WGS sequence"/>
</dbReference>
<proteinExistence type="predicted"/>
<keyword evidence="2" id="KW-1185">Reference proteome</keyword>
<reference evidence="1 2" key="1">
    <citation type="submission" date="2018-09" db="EMBL/GenBank/DDBJ databases">
        <title>Characterization of the phylogenetic diversity of five novel species belonging to the genus Bifidobacterium.</title>
        <authorList>
            <person name="Lugli G.A."/>
            <person name="Duranti S."/>
            <person name="Milani C."/>
        </authorList>
    </citation>
    <scope>NUCLEOTIDE SEQUENCE [LARGE SCALE GENOMIC DNA]</scope>
    <source>
        <strain evidence="1 2">2033B</strain>
    </source>
</reference>
<organism evidence="1 2">
    <name type="scientific">Bifidobacterium samirii</name>
    <dbReference type="NCBI Taxonomy" id="2306974"/>
    <lineage>
        <taxon>Bacteria</taxon>
        <taxon>Bacillati</taxon>
        <taxon>Actinomycetota</taxon>
        <taxon>Actinomycetes</taxon>
        <taxon>Bifidobacteriales</taxon>
        <taxon>Bifidobacteriaceae</taxon>
        <taxon>Bifidobacterium</taxon>
    </lineage>
</organism>
<name>A0A430FGA1_9BIFI</name>
<evidence type="ECO:0000313" key="1">
    <source>
        <dbReference type="EMBL" id="RSX51811.1"/>
    </source>
</evidence>
<protein>
    <submittedName>
        <fullName evidence="1">Uncharacterized protein</fullName>
    </submittedName>
</protein>